<sequence>MRVIKTLAVIASLITFTLSQSWVASRYYDSASGITYSSVVLPNGVAYRLALPINSSTADGIIQIVAPNKYGWCGFAWGGRMVVNPLTVAWPSKATAGEKVTVSNRWATCVIPYFSSSILSNLPLQTRYRKLSYE</sequence>
<dbReference type="Pfam" id="PF16010">
    <property type="entry name" value="CDH-cyt"/>
    <property type="match status" value="1"/>
</dbReference>
<dbReference type="SUPFAM" id="SSF49344">
    <property type="entry name" value="CBD9-like"/>
    <property type="match status" value="1"/>
</dbReference>
<organism evidence="3 4">
    <name type="scientific">Bimuria novae-zelandiae CBS 107.79</name>
    <dbReference type="NCBI Taxonomy" id="1447943"/>
    <lineage>
        <taxon>Eukaryota</taxon>
        <taxon>Fungi</taxon>
        <taxon>Dikarya</taxon>
        <taxon>Ascomycota</taxon>
        <taxon>Pezizomycotina</taxon>
        <taxon>Dothideomycetes</taxon>
        <taxon>Pleosporomycetidae</taxon>
        <taxon>Pleosporales</taxon>
        <taxon>Massarineae</taxon>
        <taxon>Didymosphaeriaceae</taxon>
        <taxon>Bimuria</taxon>
    </lineage>
</organism>
<gene>
    <name evidence="3" type="ORF">BU23DRAFT_558489</name>
</gene>
<evidence type="ECO:0000256" key="1">
    <source>
        <dbReference type="SAM" id="SignalP"/>
    </source>
</evidence>
<dbReference type="AlphaFoldDB" id="A0A6A5UUS6"/>
<dbReference type="PANTHER" id="PTHR47797:SF5">
    <property type="entry name" value="CELLOBIOSE DEHYDROGENASE CYTOCHROME DOMAIN-CONTAINING PROTEIN"/>
    <property type="match status" value="1"/>
</dbReference>
<dbReference type="OrthoDB" id="413885at2759"/>
<evidence type="ECO:0000313" key="3">
    <source>
        <dbReference type="EMBL" id="KAF1968454.1"/>
    </source>
</evidence>
<dbReference type="PANTHER" id="PTHR47797">
    <property type="entry name" value="DEHYDROGENASE, PUTATIVE (AFU_ORTHOLOGUE AFUA_8G05805)-RELATED"/>
    <property type="match status" value="1"/>
</dbReference>
<protein>
    <recommendedName>
        <fullName evidence="2">Cellobiose dehydrogenase-like cytochrome domain-containing protein</fullName>
    </recommendedName>
</protein>
<proteinExistence type="predicted"/>
<evidence type="ECO:0000313" key="4">
    <source>
        <dbReference type="Proteomes" id="UP000800036"/>
    </source>
</evidence>
<dbReference type="Proteomes" id="UP000800036">
    <property type="component" value="Unassembled WGS sequence"/>
</dbReference>
<feature type="chain" id="PRO_5025577819" description="Cellobiose dehydrogenase-like cytochrome domain-containing protein" evidence="1">
    <location>
        <begin position="20"/>
        <end position="134"/>
    </location>
</feature>
<name>A0A6A5UUS6_9PLEO</name>
<dbReference type="InterPro" id="IPR015920">
    <property type="entry name" value="Cellobiose_DH-like_cyt"/>
</dbReference>
<feature type="domain" description="Cellobiose dehydrogenase-like cytochrome" evidence="2">
    <location>
        <begin position="27"/>
        <end position="108"/>
    </location>
</feature>
<dbReference type="CDD" id="cd09630">
    <property type="entry name" value="CDH_like_cytochrome"/>
    <property type="match status" value="1"/>
</dbReference>
<accession>A0A6A5UUS6</accession>
<dbReference type="Gene3D" id="2.60.40.1210">
    <property type="entry name" value="Cellobiose dehydrogenase, cytochrome domain"/>
    <property type="match status" value="1"/>
</dbReference>
<feature type="signal peptide" evidence="1">
    <location>
        <begin position="1"/>
        <end position="19"/>
    </location>
</feature>
<reference evidence="3" key="1">
    <citation type="journal article" date="2020" name="Stud. Mycol.">
        <title>101 Dothideomycetes genomes: a test case for predicting lifestyles and emergence of pathogens.</title>
        <authorList>
            <person name="Haridas S."/>
            <person name="Albert R."/>
            <person name="Binder M."/>
            <person name="Bloem J."/>
            <person name="Labutti K."/>
            <person name="Salamov A."/>
            <person name="Andreopoulos B."/>
            <person name="Baker S."/>
            <person name="Barry K."/>
            <person name="Bills G."/>
            <person name="Bluhm B."/>
            <person name="Cannon C."/>
            <person name="Castanera R."/>
            <person name="Culley D."/>
            <person name="Daum C."/>
            <person name="Ezra D."/>
            <person name="Gonzalez J."/>
            <person name="Henrissat B."/>
            <person name="Kuo A."/>
            <person name="Liang C."/>
            <person name="Lipzen A."/>
            <person name="Lutzoni F."/>
            <person name="Magnuson J."/>
            <person name="Mondo S."/>
            <person name="Nolan M."/>
            <person name="Ohm R."/>
            <person name="Pangilinan J."/>
            <person name="Park H.-J."/>
            <person name="Ramirez L."/>
            <person name="Alfaro M."/>
            <person name="Sun H."/>
            <person name="Tritt A."/>
            <person name="Yoshinaga Y."/>
            <person name="Zwiers L.-H."/>
            <person name="Turgeon B."/>
            <person name="Goodwin S."/>
            <person name="Spatafora J."/>
            <person name="Crous P."/>
            <person name="Grigoriev I."/>
        </authorList>
    </citation>
    <scope>NUCLEOTIDE SEQUENCE</scope>
    <source>
        <strain evidence="3">CBS 107.79</strain>
    </source>
</reference>
<dbReference type="EMBL" id="ML976720">
    <property type="protein sequence ID" value="KAF1968454.1"/>
    <property type="molecule type" value="Genomic_DNA"/>
</dbReference>
<keyword evidence="4" id="KW-1185">Reference proteome</keyword>
<evidence type="ECO:0000259" key="2">
    <source>
        <dbReference type="Pfam" id="PF16010"/>
    </source>
</evidence>
<keyword evidence="1" id="KW-0732">Signal</keyword>